<comment type="function">
    <text evidence="1 9">May be involved in recombinational repair of damaged DNA.</text>
</comment>
<comment type="caution">
    <text evidence="12">The sequence shown here is derived from an EMBL/GenBank/DDBJ whole genome shotgun (WGS) entry which is preliminary data.</text>
</comment>
<dbReference type="FunFam" id="3.40.50.300:FF:000356">
    <property type="entry name" value="DNA repair protein RecN"/>
    <property type="match status" value="1"/>
</dbReference>
<evidence type="ECO:0000313" key="15">
    <source>
        <dbReference type="Proteomes" id="UP000182818"/>
    </source>
</evidence>
<dbReference type="InterPro" id="IPR004604">
    <property type="entry name" value="DNA_recomb/repair_RecN"/>
</dbReference>
<dbReference type="InterPro" id="IPR003395">
    <property type="entry name" value="RecF/RecN/SMC_N"/>
</dbReference>
<dbReference type="GO" id="GO:0043590">
    <property type="term" value="C:bacterial nucleoid"/>
    <property type="evidence" value="ECO:0007669"/>
    <property type="project" value="TreeGrafter"/>
</dbReference>
<keyword evidence="15" id="KW-1185">Reference proteome</keyword>
<reference evidence="12 14" key="1">
    <citation type="journal article" date="2015" name="Genome Announc.">
        <title>Expanding the biotechnology potential of lactobacilli through comparative genomics of 213 strains and associated genera.</title>
        <authorList>
            <person name="Sun Z."/>
            <person name="Harris H.M."/>
            <person name="McCann A."/>
            <person name="Guo C."/>
            <person name="Argimon S."/>
            <person name="Zhang W."/>
            <person name="Yang X."/>
            <person name="Jeffery I.B."/>
            <person name="Cooney J.C."/>
            <person name="Kagawa T.F."/>
            <person name="Liu W."/>
            <person name="Song Y."/>
            <person name="Salvetti E."/>
            <person name="Wrobel A."/>
            <person name="Rasinkangas P."/>
            <person name="Parkhill J."/>
            <person name="Rea M.C."/>
            <person name="O'Sullivan O."/>
            <person name="Ritari J."/>
            <person name="Douillard F.P."/>
            <person name="Paul Ross R."/>
            <person name="Yang R."/>
            <person name="Briner A.E."/>
            <person name="Felis G.E."/>
            <person name="de Vos W.M."/>
            <person name="Barrangou R."/>
            <person name="Klaenhammer T.R."/>
            <person name="Caufield P.W."/>
            <person name="Cui Y."/>
            <person name="Zhang H."/>
            <person name="O'Toole P.W."/>
        </authorList>
    </citation>
    <scope>NUCLEOTIDE SEQUENCE [LARGE SCALE GENOMIC DNA]</scope>
    <source>
        <strain evidence="12 14">DSM 22301</strain>
    </source>
</reference>
<dbReference type="Gene3D" id="3.40.50.300">
    <property type="entry name" value="P-loop containing nucleotide triphosphate hydrolases"/>
    <property type="match status" value="2"/>
</dbReference>
<sequence>MLQELSIRNFAIIEKLNIEFNSGMTVLTGETGAGKSIIIDAVGLLAGGRGSVDFIRKGAKKAVLQGMFSMDKNPDTLALLNQYGIDHSDPTLILQREIQMSGRNVCRINGSLVNTTILKQIGETLIDIHGQNEHQELMQPDKHLGMLDEFARNEVKPLLKQYQEEYERYQALKKKFDRKKANEKEWAQRVDMLRFQAKEIEDANLQVGEEEQLNSQKELLENFQKISTALQTAQLALENEESAGAIDTTGEAMNALRDIEDIDDKYKNISNIVSSAYYQLQDATNDISGELDNMEWDEGKLDQVEKRLEDIYQLKKKYGDNIKQILAYDQKVSDELHSMIDSESDEGQMEEKLEKLQESLKKTAITLSQTRKEAAKHLKIAVHEQLQQLYMDKAEFEVHFSQTDDLKFKPTGIDNVEFYLRTNPGETMGPLSRIASGGELSRIMLALKTIFAKSQGVTSIIFDEVDTGVSGRVAQAIAEKIKLIAGYSQVLCITHLPQVAAEADHQFFVSKVIKDGRTETKLNDLDTDGRVQELARMLAGSTVTKLSIQHAKELLKMAHTTS</sequence>
<keyword evidence="7 9" id="KW-0234">DNA repair</keyword>
<dbReference type="OrthoDB" id="9806954at2"/>
<dbReference type="AlphaFoldDB" id="A0A0R2K7I8"/>
<name>A0A0R2K7I8_9LACO</name>
<proteinExistence type="inferred from homology"/>
<evidence type="ECO:0000256" key="1">
    <source>
        <dbReference type="ARBA" id="ARBA00003618"/>
    </source>
</evidence>
<dbReference type="InterPro" id="IPR027417">
    <property type="entry name" value="P-loop_NTPase"/>
</dbReference>
<keyword evidence="5 9" id="KW-0227">DNA damage</keyword>
<evidence type="ECO:0000259" key="11">
    <source>
        <dbReference type="Pfam" id="PF02463"/>
    </source>
</evidence>
<evidence type="ECO:0000256" key="10">
    <source>
        <dbReference type="SAM" id="Coils"/>
    </source>
</evidence>
<dbReference type="EMBL" id="FOGK01000002">
    <property type="protein sequence ID" value="SER14549.1"/>
    <property type="molecule type" value="Genomic_DNA"/>
</dbReference>
<evidence type="ECO:0000256" key="3">
    <source>
        <dbReference type="ARBA" id="ARBA00021315"/>
    </source>
</evidence>
<dbReference type="GeneID" id="76043577"/>
<dbReference type="GO" id="GO:0005524">
    <property type="term" value="F:ATP binding"/>
    <property type="evidence" value="ECO:0007669"/>
    <property type="project" value="UniProtKB-KW"/>
</dbReference>
<dbReference type="GO" id="GO:0006310">
    <property type="term" value="P:DNA recombination"/>
    <property type="evidence" value="ECO:0007669"/>
    <property type="project" value="InterPro"/>
</dbReference>
<dbReference type="GO" id="GO:0009432">
    <property type="term" value="P:SOS response"/>
    <property type="evidence" value="ECO:0007669"/>
    <property type="project" value="TreeGrafter"/>
</dbReference>
<dbReference type="PIRSF" id="PIRSF003128">
    <property type="entry name" value="RecN"/>
    <property type="match status" value="1"/>
</dbReference>
<feature type="coiled-coil region" evidence="10">
    <location>
        <begin position="301"/>
        <end position="373"/>
    </location>
</feature>
<accession>A0A0R2K7I8</accession>
<evidence type="ECO:0000256" key="5">
    <source>
        <dbReference type="ARBA" id="ARBA00022763"/>
    </source>
</evidence>
<dbReference type="RefSeq" id="WP_057806241.1">
    <property type="nucleotide sequence ID" value="NZ_BJYP01000005.1"/>
</dbReference>
<dbReference type="SUPFAM" id="SSF52540">
    <property type="entry name" value="P-loop containing nucleoside triphosphate hydrolases"/>
    <property type="match status" value="2"/>
</dbReference>
<dbReference type="PATRIC" id="fig|319653.3.peg.215"/>
<dbReference type="NCBIfam" id="NF008121">
    <property type="entry name" value="PRK10869.1"/>
    <property type="match status" value="1"/>
</dbReference>
<evidence type="ECO:0000256" key="9">
    <source>
        <dbReference type="PIRNR" id="PIRNR003128"/>
    </source>
</evidence>
<dbReference type="EMBL" id="JQBY01000010">
    <property type="protein sequence ID" value="KRN82455.1"/>
    <property type="molecule type" value="Genomic_DNA"/>
</dbReference>
<dbReference type="Proteomes" id="UP000182818">
    <property type="component" value="Unassembled WGS sequence"/>
</dbReference>
<feature type="domain" description="RecF/RecN/SMC N-terminal" evidence="11">
    <location>
        <begin position="1"/>
        <end position="511"/>
    </location>
</feature>
<evidence type="ECO:0000256" key="2">
    <source>
        <dbReference type="ARBA" id="ARBA00009441"/>
    </source>
</evidence>
<gene>
    <name evidence="12" type="ORF">IV87_GL000210</name>
    <name evidence="13" type="ORF">SAMN04487973_10253</name>
</gene>
<dbReference type="NCBIfam" id="TIGR00634">
    <property type="entry name" value="recN"/>
    <property type="match status" value="1"/>
</dbReference>
<evidence type="ECO:0000256" key="6">
    <source>
        <dbReference type="ARBA" id="ARBA00022840"/>
    </source>
</evidence>
<dbReference type="GO" id="GO:0006281">
    <property type="term" value="P:DNA repair"/>
    <property type="evidence" value="ECO:0007669"/>
    <property type="project" value="UniProtKB-KW"/>
</dbReference>
<dbReference type="Proteomes" id="UP000051749">
    <property type="component" value="Unassembled WGS sequence"/>
</dbReference>
<reference evidence="13 15" key="2">
    <citation type="submission" date="2016-10" db="EMBL/GenBank/DDBJ databases">
        <authorList>
            <person name="Varghese N."/>
            <person name="Submissions S."/>
        </authorList>
    </citation>
    <scope>NUCLEOTIDE SEQUENCE [LARGE SCALE GENOMIC DNA]</scope>
    <source>
        <strain evidence="13 15">CGMCC 1.3889</strain>
    </source>
</reference>
<keyword evidence="10" id="KW-0175">Coiled coil</keyword>
<evidence type="ECO:0000256" key="8">
    <source>
        <dbReference type="ARBA" id="ARBA00033408"/>
    </source>
</evidence>
<evidence type="ECO:0000256" key="4">
    <source>
        <dbReference type="ARBA" id="ARBA00022741"/>
    </source>
</evidence>
<dbReference type="STRING" id="319653.SAMN04487973_10253"/>
<evidence type="ECO:0000313" key="14">
    <source>
        <dbReference type="Proteomes" id="UP000051749"/>
    </source>
</evidence>
<protein>
    <recommendedName>
        <fullName evidence="3 9">DNA repair protein RecN</fullName>
    </recommendedName>
    <alternativeName>
        <fullName evidence="8 9">Recombination protein N</fullName>
    </alternativeName>
</protein>
<evidence type="ECO:0000256" key="7">
    <source>
        <dbReference type="ARBA" id="ARBA00023204"/>
    </source>
</evidence>
<dbReference type="PANTHER" id="PTHR11059:SF0">
    <property type="entry name" value="DNA REPAIR PROTEIN RECN"/>
    <property type="match status" value="1"/>
</dbReference>
<organism evidence="12 14">
    <name type="scientific">Pediococcus ethanolidurans</name>
    <dbReference type="NCBI Taxonomy" id="319653"/>
    <lineage>
        <taxon>Bacteria</taxon>
        <taxon>Bacillati</taxon>
        <taxon>Bacillota</taxon>
        <taxon>Bacilli</taxon>
        <taxon>Lactobacillales</taxon>
        <taxon>Lactobacillaceae</taxon>
        <taxon>Pediococcus</taxon>
    </lineage>
</organism>
<dbReference type="FunFam" id="3.40.50.300:FF:000319">
    <property type="entry name" value="DNA repair protein RecN"/>
    <property type="match status" value="1"/>
</dbReference>
<evidence type="ECO:0000313" key="13">
    <source>
        <dbReference type="EMBL" id="SER14549.1"/>
    </source>
</evidence>
<evidence type="ECO:0000313" key="12">
    <source>
        <dbReference type="EMBL" id="KRN82455.1"/>
    </source>
</evidence>
<dbReference type="PANTHER" id="PTHR11059">
    <property type="entry name" value="DNA REPAIR PROTEIN RECN"/>
    <property type="match status" value="1"/>
</dbReference>
<keyword evidence="4" id="KW-0547">Nucleotide-binding</keyword>
<dbReference type="CDD" id="cd03241">
    <property type="entry name" value="ABC_RecN"/>
    <property type="match status" value="2"/>
</dbReference>
<dbReference type="Pfam" id="PF02463">
    <property type="entry name" value="SMC_N"/>
    <property type="match status" value="1"/>
</dbReference>
<keyword evidence="6" id="KW-0067">ATP-binding</keyword>
<comment type="similarity">
    <text evidence="2 9">Belongs to the RecN family.</text>
</comment>